<dbReference type="PANTHER" id="PTHR34388:SF1">
    <property type="entry name" value="DNA POLYMERASE III SUBUNIT DELTA"/>
    <property type="match status" value="1"/>
</dbReference>
<keyword evidence="9" id="KW-1185">Reference proteome</keyword>
<keyword evidence="5" id="KW-0239">DNA-directed DNA polymerase</keyword>
<dbReference type="SUPFAM" id="SSF48019">
    <property type="entry name" value="post-AAA+ oligomerization domain-like"/>
    <property type="match status" value="1"/>
</dbReference>
<evidence type="ECO:0000256" key="5">
    <source>
        <dbReference type="ARBA" id="ARBA00022932"/>
    </source>
</evidence>
<evidence type="ECO:0000313" key="9">
    <source>
        <dbReference type="Proteomes" id="UP000198703"/>
    </source>
</evidence>
<evidence type="ECO:0000256" key="7">
    <source>
        <dbReference type="ARBA" id="ARBA00049244"/>
    </source>
</evidence>
<accession>A0A1H4EDF3</accession>
<name>A0A1H4EDF3_9RHOB</name>
<keyword evidence="3" id="KW-0548">Nucleotidyltransferase</keyword>
<sequence>MRLDVLQAQGLRSDPAALDAALRAQGFFPGRRAVVVNETGDQHAETVAAALAATGPEAFLLITAGVLPSRSSLRKLFEAGEGRVAAAFYPDPPDRGALRDMLRSVGVAGGADDAALSALESVAHGMDRGSLARLVEVVSLHHSGADRPVDLATVEACAPPSSDDGMGGAAEAAVEAALSGKAARVRAELARLTARGASPVSVALASARRLRQLHALAVGGAPKAAALARLRAPDAADRAQALARHWGAARLEQGLRLMLETDAGLRGGSAAPEHALMERALLRLAAMAG</sequence>
<dbReference type="PANTHER" id="PTHR34388">
    <property type="entry name" value="DNA POLYMERASE III SUBUNIT DELTA"/>
    <property type="match status" value="1"/>
</dbReference>
<evidence type="ECO:0000256" key="3">
    <source>
        <dbReference type="ARBA" id="ARBA00022695"/>
    </source>
</evidence>
<evidence type="ECO:0000256" key="2">
    <source>
        <dbReference type="ARBA" id="ARBA00022679"/>
    </source>
</evidence>
<dbReference type="EMBL" id="FNQM01000013">
    <property type="protein sequence ID" value="SEA83063.1"/>
    <property type="molecule type" value="Genomic_DNA"/>
</dbReference>
<protein>
    <recommendedName>
        <fullName evidence="1">DNA-directed DNA polymerase</fullName>
        <ecNumber evidence="1">2.7.7.7</ecNumber>
    </recommendedName>
</protein>
<dbReference type="STRING" id="89524.SAMN05444370_11362"/>
<reference evidence="8 9" key="1">
    <citation type="submission" date="2016-10" db="EMBL/GenBank/DDBJ databases">
        <authorList>
            <person name="de Groot N.N."/>
        </authorList>
    </citation>
    <scope>NUCLEOTIDE SEQUENCE [LARGE SCALE GENOMIC DNA]</scope>
    <source>
        <strain evidence="8 9">DSM 15345</strain>
    </source>
</reference>
<keyword evidence="2" id="KW-0808">Transferase</keyword>
<evidence type="ECO:0000256" key="6">
    <source>
        <dbReference type="ARBA" id="ARBA00034754"/>
    </source>
</evidence>
<dbReference type="EC" id="2.7.7.7" evidence="1"/>
<evidence type="ECO:0000313" key="8">
    <source>
        <dbReference type="EMBL" id="SEA83063.1"/>
    </source>
</evidence>
<dbReference type="OrthoDB" id="9804983at2"/>
<dbReference type="GO" id="GO:0003677">
    <property type="term" value="F:DNA binding"/>
    <property type="evidence" value="ECO:0007669"/>
    <property type="project" value="InterPro"/>
</dbReference>
<dbReference type="AlphaFoldDB" id="A0A1H4EDF3"/>
<dbReference type="GO" id="GO:0009360">
    <property type="term" value="C:DNA polymerase III complex"/>
    <property type="evidence" value="ECO:0007669"/>
    <property type="project" value="TreeGrafter"/>
</dbReference>
<dbReference type="GO" id="GO:0003887">
    <property type="term" value="F:DNA-directed DNA polymerase activity"/>
    <property type="evidence" value="ECO:0007669"/>
    <property type="project" value="UniProtKB-KW"/>
</dbReference>
<comment type="catalytic activity">
    <reaction evidence="7">
        <text>DNA(n) + a 2'-deoxyribonucleoside 5'-triphosphate = DNA(n+1) + diphosphate</text>
        <dbReference type="Rhea" id="RHEA:22508"/>
        <dbReference type="Rhea" id="RHEA-COMP:17339"/>
        <dbReference type="Rhea" id="RHEA-COMP:17340"/>
        <dbReference type="ChEBI" id="CHEBI:33019"/>
        <dbReference type="ChEBI" id="CHEBI:61560"/>
        <dbReference type="ChEBI" id="CHEBI:173112"/>
        <dbReference type="EC" id="2.7.7.7"/>
    </reaction>
</comment>
<organism evidence="8 9">
    <name type="scientific">Rubrimonas cliftonensis</name>
    <dbReference type="NCBI Taxonomy" id="89524"/>
    <lineage>
        <taxon>Bacteria</taxon>
        <taxon>Pseudomonadati</taxon>
        <taxon>Pseudomonadota</taxon>
        <taxon>Alphaproteobacteria</taxon>
        <taxon>Rhodobacterales</taxon>
        <taxon>Paracoccaceae</taxon>
        <taxon>Rubrimonas</taxon>
    </lineage>
</organism>
<gene>
    <name evidence="8" type="ORF">SAMN05444370_11362</name>
</gene>
<dbReference type="Gene3D" id="1.20.272.10">
    <property type="match status" value="1"/>
</dbReference>
<dbReference type="InterPro" id="IPR005790">
    <property type="entry name" value="DNA_polIII_delta"/>
</dbReference>
<evidence type="ECO:0000256" key="4">
    <source>
        <dbReference type="ARBA" id="ARBA00022705"/>
    </source>
</evidence>
<dbReference type="InterPro" id="IPR008921">
    <property type="entry name" value="DNA_pol3_clamp-load_cplx_C"/>
</dbReference>
<proteinExistence type="inferred from homology"/>
<evidence type="ECO:0000256" key="1">
    <source>
        <dbReference type="ARBA" id="ARBA00012417"/>
    </source>
</evidence>
<comment type="similarity">
    <text evidence="6">Belongs to the DNA polymerase HolA subunit family.</text>
</comment>
<dbReference type="GO" id="GO:0006261">
    <property type="term" value="P:DNA-templated DNA replication"/>
    <property type="evidence" value="ECO:0007669"/>
    <property type="project" value="TreeGrafter"/>
</dbReference>
<dbReference type="Proteomes" id="UP000198703">
    <property type="component" value="Unassembled WGS sequence"/>
</dbReference>
<keyword evidence="4" id="KW-0235">DNA replication</keyword>